<keyword evidence="10" id="KW-0874">Quinone</keyword>
<dbReference type="SUPFAM" id="SSF54862">
    <property type="entry name" value="4Fe-4S ferredoxins"/>
    <property type="match status" value="1"/>
</dbReference>
<reference evidence="15" key="1">
    <citation type="journal article" date="2021" name="Syst. Appl. Microbiol.">
        <title>Roseomonas hellenica sp. nov., isolated from roots of wild-growing Alkanna tinctoria.</title>
        <authorList>
            <person name="Rat A."/>
            <person name="Naranjo H.D."/>
            <person name="Lebbe L."/>
            <person name="Cnockaert M."/>
            <person name="Krigas N."/>
            <person name="Grigoriadou K."/>
            <person name="Maloupa E."/>
            <person name="Willems A."/>
        </authorList>
    </citation>
    <scope>NUCLEOTIDE SEQUENCE [LARGE SCALE GENOMIC DNA]</scope>
    <source>
        <strain evidence="15">LMG 31159</strain>
    </source>
</reference>
<dbReference type="InterPro" id="IPR001041">
    <property type="entry name" value="2Fe-2S_ferredoxin-type"/>
</dbReference>
<keyword evidence="6 10" id="KW-0408">Iron</keyword>
<dbReference type="PROSITE" id="PS00641">
    <property type="entry name" value="COMPLEX1_75K_1"/>
    <property type="match status" value="1"/>
</dbReference>
<comment type="similarity">
    <text evidence="2 10">Belongs to the complex I 75 kDa subunit family.</text>
</comment>
<dbReference type="SMART" id="SM00929">
    <property type="entry name" value="NADH-G_4Fe-4S_3"/>
    <property type="match status" value="1"/>
</dbReference>
<feature type="domain" description="4Fe-4S Mo/W bis-MGD-type" evidence="12">
    <location>
        <begin position="215"/>
        <end position="271"/>
    </location>
</feature>
<feature type="domain" description="2Fe-2S ferredoxin-type" evidence="11">
    <location>
        <begin position="2"/>
        <end position="78"/>
    </location>
</feature>
<comment type="function">
    <text evidence="10">NDH-1 shuttles electrons from NADH, via FMN and iron-sulfur (Fe-S) centers, to quinones in the respiratory chain. Couples the redox reaction to proton translocation (for every two electrons transferred, four hydrogen ions are translocated across the cytoplasmic membrane), and thus conserves the redox energy in a proton gradient.</text>
</comment>
<dbReference type="Gene3D" id="3.30.70.20">
    <property type="match status" value="1"/>
</dbReference>
<evidence type="ECO:0000256" key="10">
    <source>
        <dbReference type="RuleBase" id="RU003525"/>
    </source>
</evidence>
<keyword evidence="4 10" id="KW-0479">Metal-binding</keyword>
<evidence type="ECO:0000313" key="15">
    <source>
        <dbReference type="Proteomes" id="UP000698752"/>
    </source>
</evidence>
<evidence type="ECO:0000259" key="13">
    <source>
        <dbReference type="PROSITE" id="PS51839"/>
    </source>
</evidence>
<dbReference type="PROSITE" id="PS51669">
    <property type="entry name" value="4FE4S_MOW_BIS_MGD"/>
    <property type="match status" value="1"/>
</dbReference>
<dbReference type="InterPro" id="IPR006963">
    <property type="entry name" value="Mopterin_OxRdtase_4Fe-4S_dom"/>
</dbReference>
<dbReference type="InterPro" id="IPR010228">
    <property type="entry name" value="NADH_UbQ_OxRdtase_Gsu"/>
</dbReference>
<dbReference type="InterPro" id="IPR036010">
    <property type="entry name" value="2Fe-2S_ferredoxin-like_sf"/>
</dbReference>
<evidence type="ECO:0000259" key="12">
    <source>
        <dbReference type="PROSITE" id="PS51669"/>
    </source>
</evidence>
<proteinExistence type="inferred from homology"/>
<evidence type="ECO:0000259" key="11">
    <source>
        <dbReference type="PROSITE" id="PS51085"/>
    </source>
</evidence>
<dbReference type="RefSeq" id="WP_211870620.1">
    <property type="nucleotide sequence ID" value="NZ_JAAEDI010000022.1"/>
</dbReference>
<keyword evidence="10" id="KW-0001">2Fe-2S</keyword>
<organism evidence="14 15">
    <name type="scientific">Neoroseomonas terrae</name>
    <dbReference type="NCBI Taxonomy" id="424799"/>
    <lineage>
        <taxon>Bacteria</taxon>
        <taxon>Pseudomonadati</taxon>
        <taxon>Pseudomonadota</taxon>
        <taxon>Alphaproteobacteria</taxon>
        <taxon>Acetobacterales</taxon>
        <taxon>Acetobacteraceae</taxon>
        <taxon>Neoroseomonas</taxon>
    </lineage>
</organism>
<dbReference type="Pfam" id="PF10588">
    <property type="entry name" value="NADH-G_4Fe-4S_3"/>
    <property type="match status" value="1"/>
</dbReference>
<dbReference type="Pfam" id="PF22117">
    <property type="entry name" value="Fer4_Nqo3"/>
    <property type="match status" value="1"/>
</dbReference>
<evidence type="ECO:0000256" key="7">
    <source>
        <dbReference type="ARBA" id="ARBA00023014"/>
    </source>
</evidence>
<dbReference type="PANTHER" id="PTHR43105">
    <property type="entry name" value="RESPIRATORY NITRATE REDUCTASE"/>
    <property type="match status" value="1"/>
</dbReference>
<dbReference type="EMBL" id="JAAEDI010000022">
    <property type="protein sequence ID" value="MBR0651904.1"/>
    <property type="molecule type" value="Genomic_DNA"/>
</dbReference>
<evidence type="ECO:0000256" key="8">
    <source>
        <dbReference type="ARBA" id="ARBA00023027"/>
    </source>
</evidence>
<comment type="catalytic activity">
    <reaction evidence="9 10">
        <text>a quinone + NADH + 5 H(+)(in) = a quinol + NAD(+) + 4 H(+)(out)</text>
        <dbReference type="Rhea" id="RHEA:57888"/>
        <dbReference type="ChEBI" id="CHEBI:15378"/>
        <dbReference type="ChEBI" id="CHEBI:24646"/>
        <dbReference type="ChEBI" id="CHEBI:57540"/>
        <dbReference type="ChEBI" id="CHEBI:57945"/>
        <dbReference type="ChEBI" id="CHEBI:132124"/>
    </reaction>
</comment>
<dbReference type="PANTHER" id="PTHR43105:SF13">
    <property type="entry name" value="NADH-UBIQUINONE OXIDOREDUCTASE 75 KDA SUBUNIT, MITOCHONDRIAL"/>
    <property type="match status" value="1"/>
</dbReference>
<evidence type="ECO:0000256" key="2">
    <source>
        <dbReference type="ARBA" id="ARBA00005404"/>
    </source>
</evidence>
<keyword evidence="3 10" id="KW-0004">4Fe-4S</keyword>
<accession>A0ABS5ELL3</accession>
<keyword evidence="8 10" id="KW-0520">NAD</keyword>
<dbReference type="EC" id="7.1.1.-" evidence="10"/>
<evidence type="ECO:0000313" key="14">
    <source>
        <dbReference type="EMBL" id="MBR0651904.1"/>
    </source>
</evidence>
<dbReference type="Pfam" id="PF13510">
    <property type="entry name" value="Fer2_4"/>
    <property type="match status" value="1"/>
</dbReference>
<dbReference type="Gene3D" id="3.40.50.740">
    <property type="match status" value="1"/>
</dbReference>
<comment type="cofactor">
    <cofactor evidence="1 10">
        <name>[4Fe-4S] cluster</name>
        <dbReference type="ChEBI" id="CHEBI:49883"/>
    </cofactor>
</comment>
<dbReference type="InterPro" id="IPR054351">
    <property type="entry name" value="NADH_UbQ_OxRdtase_ferredoxin"/>
</dbReference>
<comment type="cofactor">
    <cofactor evidence="10">
        <name>[2Fe-2S] cluster</name>
        <dbReference type="ChEBI" id="CHEBI:190135"/>
    </cofactor>
    <text evidence="10">Binds 1 [2Fe-2S] cluster per subunit.</text>
</comment>
<dbReference type="Proteomes" id="UP000698752">
    <property type="component" value="Unassembled WGS sequence"/>
</dbReference>
<comment type="caution">
    <text evidence="14">The sequence shown here is derived from an EMBL/GenBank/DDBJ whole genome shotgun (WGS) entry which is preliminary data.</text>
</comment>
<keyword evidence="15" id="KW-1185">Reference proteome</keyword>
<evidence type="ECO:0000256" key="4">
    <source>
        <dbReference type="ARBA" id="ARBA00022723"/>
    </source>
</evidence>
<dbReference type="InterPro" id="IPR006656">
    <property type="entry name" value="Mopterin_OxRdtase"/>
</dbReference>
<keyword evidence="14" id="KW-0560">Oxidoreductase</keyword>
<feature type="domain" description="4Fe-4S His(Cys)3-ligated-type" evidence="13">
    <location>
        <begin position="78"/>
        <end position="117"/>
    </location>
</feature>
<sequence length="677" mass="72168">MAKVTVDGIEVDVPNGSSVLQACEAAGKEIPRFCYHDRLSVAGNCRMCLVEVEKAPKPVASCAYPVNDGMKVFTDSAVVRQARRNVMEFLLINHPLDCPICDQGGECDLQDQAYAFGSDGSRYKEAKRAVKDKDIGPLIKTVMTRCIQCTRCVRFSAEVAGTPEMGGTNRGENLEIGTYVEKALTSELSGNLIDICPVGALTSRPYAFVSRPWELSKTDSIDVLDAVGCNIRVDARGPEVLRIIPRVNEAVNEEWMADRGRFSFDGLKRRRLDRPWVKKDGKLAPATWPEAFAAIATKLSSLPGDRIGAIAGGLADAESTLALKDLMAAYGSANIDCRDDFAAIDTSRPDFYRFNTTIAGIDEADAVLIIGSDVRREAPVLNARIRKRWSLGKFRVGFVGPRGVDLTYPATYVGDGPDAIQGFAETLKAAEKPMIILGRGALQRADGAAVLAAAWALANDVGALKEDWHGFNLLHLFGGQVGGLELGFVPGQGGKDAAAMVAGGVDALWLLNADGFDPARIAAGTFVIYQGHHGDAMAGRADVILPGAAYTEKDATWVNTEGRAQRGRLAIFPPGEAKEDWRIIRAFSEGVDKTLPYNDLHAIRARLASVSPVFGRVGEVARGGCADMAGPAAGAATGGAFVLPLPVYHQADVVSRASDVMAQCAAIYGPAPALAAE</sequence>
<dbReference type="Gene3D" id="3.30.200.210">
    <property type="match status" value="1"/>
</dbReference>
<dbReference type="PROSITE" id="PS51257">
    <property type="entry name" value="PROKAR_LIPOPROTEIN"/>
    <property type="match status" value="1"/>
</dbReference>
<dbReference type="Pfam" id="PF00384">
    <property type="entry name" value="Molybdopterin"/>
    <property type="match status" value="1"/>
</dbReference>
<evidence type="ECO:0000256" key="6">
    <source>
        <dbReference type="ARBA" id="ARBA00023004"/>
    </source>
</evidence>
<keyword evidence="5 10" id="KW-1278">Translocase</keyword>
<evidence type="ECO:0000256" key="3">
    <source>
        <dbReference type="ARBA" id="ARBA00022485"/>
    </source>
</evidence>
<keyword evidence="7 10" id="KW-0411">Iron-sulfur</keyword>
<dbReference type="SUPFAM" id="SSF54292">
    <property type="entry name" value="2Fe-2S ferredoxin-like"/>
    <property type="match status" value="1"/>
</dbReference>
<gene>
    <name evidence="14" type="ORF">GXW78_19705</name>
</gene>
<dbReference type="PROSITE" id="PS51085">
    <property type="entry name" value="2FE2S_FER_2"/>
    <property type="match status" value="1"/>
</dbReference>
<evidence type="ECO:0000256" key="9">
    <source>
        <dbReference type="ARBA" id="ARBA00047712"/>
    </source>
</evidence>
<name>A0ABS5ELL3_9PROT</name>
<dbReference type="PROSITE" id="PS00643">
    <property type="entry name" value="COMPLEX1_75K_3"/>
    <property type="match status" value="1"/>
</dbReference>
<dbReference type="Gene3D" id="3.10.20.740">
    <property type="match status" value="1"/>
</dbReference>
<dbReference type="InterPro" id="IPR000283">
    <property type="entry name" value="NADH_UbQ_OxRdtase_75kDa_su_CS"/>
</dbReference>
<protein>
    <recommendedName>
        <fullName evidence="10">NADH-quinone oxidoreductase</fullName>
        <ecNumber evidence="10">7.1.1.-</ecNumber>
    </recommendedName>
</protein>
<dbReference type="NCBIfam" id="TIGR01973">
    <property type="entry name" value="NuoG"/>
    <property type="match status" value="1"/>
</dbReference>
<dbReference type="Pfam" id="PF22151">
    <property type="entry name" value="Fer4_NDSU1"/>
    <property type="match status" value="1"/>
</dbReference>
<dbReference type="InterPro" id="IPR050123">
    <property type="entry name" value="Prok_molybdopt-oxidoreductase"/>
</dbReference>
<evidence type="ECO:0000256" key="5">
    <source>
        <dbReference type="ARBA" id="ARBA00022967"/>
    </source>
</evidence>
<dbReference type="CDD" id="cd00207">
    <property type="entry name" value="fer2"/>
    <property type="match status" value="1"/>
</dbReference>
<dbReference type="PROSITE" id="PS00642">
    <property type="entry name" value="COMPLEX1_75K_2"/>
    <property type="match status" value="1"/>
</dbReference>
<dbReference type="InterPro" id="IPR019574">
    <property type="entry name" value="NADH_UbQ_OxRdtase_Gsu_4Fe4S-bd"/>
</dbReference>
<evidence type="ECO:0000256" key="1">
    <source>
        <dbReference type="ARBA" id="ARBA00001966"/>
    </source>
</evidence>
<dbReference type="PROSITE" id="PS51839">
    <property type="entry name" value="4FE4S_HC3"/>
    <property type="match status" value="1"/>
</dbReference>
<dbReference type="GO" id="GO:0016491">
    <property type="term" value="F:oxidoreductase activity"/>
    <property type="evidence" value="ECO:0007669"/>
    <property type="project" value="UniProtKB-KW"/>
</dbReference>
<dbReference type="SUPFAM" id="SSF53706">
    <property type="entry name" value="Formate dehydrogenase/DMSO reductase, domains 1-3"/>
    <property type="match status" value="1"/>
</dbReference>